<dbReference type="Pfam" id="PF03551">
    <property type="entry name" value="PadR"/>
    <property type="match status" value="1"/>
</dbReference>
<dbReference type="PANTHER" id="PTHR43252:SF4">
    <property type="entry name" value="TRANSCRIPTIONAL REGULATORY PROTEIN"/>
    <property type="match status" value="1"/>
</dbReference>
<dbReference type="InterPro" id="IPR005149">
    <property type="entry name" value="Tscrpt_reg_PadR_N"/>
</dbReference>
<dbReference type="InterPro" id="IPR036388">
    <property type="entry name" value="WH-like_DNA-bd_sf"/>
</dbReference>
<dbReference type="PANTHER" id="PTHR43252">
    <property type="entry name" value="TRANSCRIPTIONAL REGULATOR YQJI"/>
    <property type="match status" value="1"/>
</dbReference>
<dbReference type="Proteomes" id="UP000054804">
    <property type="component" value="Unassembled WGS sequence"/>
</dbReference>
<feature type="domain" description="Transcription regulator PadR N-terminal" evidence="1">
    <location>
        <begin position="7"/>
        <end position="80"/>
    </location>
</feature>
<comment type="caution">
    <text evidence="3">The sequence shown here is derived from an EMBL/GenBank/DDBJ whole genome shotgun (WGS) entry which is preliminary data.</text>
</comment>
<name>A0A0W7WVV4_9ACTN</name>
<feature type="domain" description="Transcription regulator PadR C-terminal" evidence="2">
    <location>
        <begin position="92"/>
        <end position="180"/>
    </location>
</feature>
<gene>
    <name evidence="3" type="ORF">AT728_29110</name>
</gene>
<evidence type="ECO:0000313" key="4">
    <source>
        <dbReference type="Proteomes" id="UP000054804"/>
    </source>
</evidence>
<dbReference type="InterPro" id="IPR018309">
    <property type="entry name" value="Tscrpt_reg_PadR_C"/>
</dbReference>
<dbReference type="Gene3D" id="1.10.10.10">
    <property type="entry name" value="Winged helix-like DNA-binding domain superfamily/Winged helix DNA-binding domain"/>
    <property type="match status" value="1"/>
</dbReference>
<evidence type="ECO:0000259" key="2">
    <source>
        <dbReference type="Pfam" id="PF10400"/>
    </source>
</evidence>
<dbReference type="STRING" id="1765722.AT728_29110"/>
<dbReference type="OrthoDB" id="3186544at2"/>
<keyword evidence="4" id="KW-1185">Reference proteome</keyword>
<dbReference type="InterPro" id="IPR036390">
    <property type="entry name" value="WH_DNA-bd_sf"/>
</dbReference>
<evidence type="ECO:0000259" key="1">
    <source>
        <dbReference type="Pfam" id="PF03551"/>
    </source>
</evidence>
<protein>
    <submittedName>
        <fullName evidence="3">PadR family transcriptional regulator</fullName>
    </submittedName>
</protein>
<dbReference type="RefSeq" id="WP_058851181.1">
    <property type="nucleotide sequence ID" value="NZ_LOCL01000058.1"/>
</dbReference>
<accession>A0A0W7WVV4</accession>
<reference evidence="3 4" key="1">
    <citation type="submission" date="2015-12" db="EMBL/GenBank/DDBJ databases">
        <title>Draft genome sequence of Streptomyces silvensis ATCC 53525, a producer of novel hormone antagonists.</title>
        <authorList>
            <person name="Johnston C.W."/>
            <person name="Li Y."/>
            <person name="Magarvey N.A."/>
        </authorList>
    </citation>
    <scope>NUCLEOTIDE SEQUENCE [LARGE SCALE GENOMIC DNA]</scope>
    <source>
        <strain evidence="3 4">ATCC 53525</strain>
    </source>
</reference>
<dbReference type="SUPFAM" id="SSF46785">
    <property type="entry name" value="Winged helix' DNA-binding domain"/>
    <property type="match status" value="1"/>
</dbReference>
<proteinExistence type="predicted"/>
<dbReference type="AlphaFoldDB" id="A0A0W7WVV4"/>
<organism evidence="3 4">
    <name type="scientific">Streptomyces silvensis</name>
    <dbReference type="NCBI Taxonomy" id="1765722"/>
    <lineage>
        <taxon>Bacteria</taxon>
        <taxon>Bacillati</taxon>
        <taxon>Actinomycetota</taxon>
        <taxon>Actinomycetes</taxon>
        <taxon>Kitasatosporales</taxon>
        <taxon>Streptomycetaceae</taxon>
        <taxon>Streptomyces</taxon>
    </lineage>
</organism>
<sequence length="190" mass="21144">MALRHAVLAALLDGEFSGYQLAKGFDIGVANFWHALPQQLYAELSRLEDEGLVAGREVVQEGRPNKRMFHVTEAGVAELERFATTPAKPSFIRDDLLVKVQAVDGVDPAPVIAQLQERAAVAEAKAEVLGKLLVRLRGAADEEEFLRTGRRIGPYLTCRRGLAFERETYDWCLRTAEVLRQRVVTVRSGE</sequence>
<dbReference type="Pfam" id="PF10400">
    <property type="entry name" value="Vir_act_alpha_C"/>
    <property type="match status" value="1"/>
</dbReference>
<evidence type="ECO:0000313" key="3">
    <source>
        <dbReference type="EMBL" id="KUF14668.1"/>
    </source>
</evidence>
<dbReference type="EMBL" id="LOCL01000058">
    <property type="protein sequence ID" value="KUF14668.1"/>
    <property type="molecule type" value="Genomic_DNA"/>
</dbReference>
<dbReference type="Gene3D" id="6.10.140.190">
    <property type="match status" value="1"/>
</dbReference>